<dbReference type="InterPro" id="IPR013427">
    <property type="entry name" value="Haem-bd_dom_put"/>
</dbReference>
<keyword evidence="3 4" id="KW-0408">Iron</keyword>
<keyword evidence="1 4" id="KW-0349">Heme</keyword>
<name>A0A1M7ZBD5_9BACT</name>
<dbReference type="InterPro" id="IPR036909">
    <property type="entry name" value="Cyt_c-like_dom_sf"/>
</dbReference>
<organism evidence="7 8">
    <name type="scientific">Algoriphagus zhangzhouensis</name>
    <dbReference type="NCBI Taxonomy" id="1073327"/>
    <lineage>
        <taxon>Bacteria</taxon>
        <taxon>Pseudomonadati</taxon>
        <taxon>Bacteroidota</taxon>
        <taxon>Cytophagia</taxon>
        <taxon>Cytophagales</taxon>
        <taxon>Cyclobacteriaceae</taxon>
        <taxon>Algoriphagus</taxon>
    </lineage>
</organism>
<keyword evidence="5" id="KW-0732">Signal</keyword>
<dbReference type="STRING" id="1073327.SAMN04488108_1765"/>
<dbReference type="SUPFAM" id="SSF50952">
    <property type="entry name" value="Soluble quinoprotein glucose dehydrogenase"/>
    <property type="match status" value="1"/>
</dbReference>
<dbReference type="Proteomes" id="UP000184609">
    <property type="component" value="Unassembled WGS sequence"/>
</dbReference>
<feature type="chain" id="PRO_5012748842" evidence="5">
    <location>
        <begin position="20"/>
        <end position="1036"/>
    </location>
</feature>
<dbReference type="InterPro" id="IPR009056">
    <property type="entry name" value="Cyt_c-like_dom"/>
</dbReference>
<dbReference type="Pfam" id="PF23500">
    <property type="entry name" value="DUF7133"/>
    <property type="match status" value="1"/>
</dbReference>
<dbReference type="RefSeq" id="WP_073571404.1">
    <property type="nucleotide sequence ID" value="NZ_FRXN01000002.1"/>
</dbReference>
<feature type="domain" description="Cytochrome c" evidence="6">
    <location>
        <begin position="903"/>
        <end position="1036"/>
    </location>
</feature>
<proteinExistence type="predicted"/>
<evidence type="ECO:0000256" key="5">
    <source>
        <dbReference type="SAM" id="SignalP"/>
    </source>
</evidence>
<gene>
    <name evidence="7" type="ORF">SAMN04488108_1765</name>
</gene>
<dbReference type="GO" id="GO:0046872">
    <property type="term" value="F:metal ion binding"/>
    <property type="evidence" value="ECO:0007669"/>
    <property type="project" value="UniProtKB-KW"/>
</dbReference>
<reference evidence="8" key="1">
    <citation type="submission" date="2016-12" db="EMBL/GenBank/DDBJ databases">
        <authorList>
            <person name="Varghese N."/>
            <person name="Submissions S."/>
        </authorList>
    </citation>
    <scope>NUCLEOTIDE SEQUENCE [LARGE SCALE GENOMIC DNA]</scope>
    <source>
        <strain evidence="8">DSM 25035</strain>
    </source>
</reference>
<dbReference type="InterPro" id="IPR011042">
    <property type="entry name" value="6-blade_b-propeller_TolB-like"/>
</dbReference>
<evidence type="ECO:0000313" key="8">
    <source>
        <dbReference type="Proteomes" id="UP000184609"/>
    </source>
</evidence>
<protein>
    <submittedName>
        <fullName evidence="7">Putative membrane-bound dehydrogenase domain-containing protein</fullName>
    </submittedName>
</protein>
<dbReference type="EMBL" id="FRXN01000002">
    <property type="protein sequence ID" value="SHO61996.1"/>
    <property type="molecule type" value="Genomic_DNA"/>
</dbReference>
<dbReference type="InterPro" id="IPR013428">
    <property type="entry name" value="Membrane-bound_put_N"/>
</dbReference>
<dbReference type="NCBIfam" id="TIGR02604">
    <property type="entry name" value="Piru_Ver_Nterm"/>
    <property type="match status" value="1"/>
</dbReference>
<dbReference type="Pfam" id="PF00034">
    <property type="entry name" value="Cytochrom_C"/>
    <property type="match status" value="1"/>
</dbReference>
<dbReference type="InterPro" id="IPR055557">
    <property type="entry name" value="DUF7133"/>
</dbReference>
<feature type="signal peptide" evidence="5">
    <location>
        <begin position="1"/>
        <end position="19"/>
    </location>
</feature>
<evidence type="ECO:0000313" key="7">
    <source>
        <dbReference type="EMBL" id="SHO61996.1"/>
    </source>
</evidence>
<dbReference type="Gene3D" id="1.10.760.10">
    <property type="entry name" value="Cytochrome c-like domain"/>
    <property type="match status" value="1"/>
</dbReference>
<dbReference type="GO" id="GO:0009055">
    <property type="term" value="F:electron transfer activity"/>
    <property type="evidence" value="ECO:0007669"/>
    <property type="project" value="InterPro"/>
</dbReference>
<dbReference type="GO" id="GO:0020037">
    <property type="term" value="F:heme binding"/>
    <property type="evidence" value="ECO:0007669"/>
    <property type="project" value="InterPro"/>
</dbReference>
<accession>A0A1M7ZBD5</accession>
<dbReference type="InterPro" id="IPR011989">
    <property type="entry name" value="ARM-like"/>
</dbReference>
<keyword evidence="2 4" id="KW-0479">Metal-binding</keyword>
<evidence type="ECO:0000256" key="1">
    <source>
        <dbReference type="ARBA" id="ARBA00022617"/>
    </source>
</evidence>
<dbReference type="PROSITE" id="PS51257">
    <property type="entry name" value="PROKAR_LIPOPROTEIN"/>
    <property type="match status" value="1"/>
</dbReference>
<evidence type="ECO:0000256" key="4">
    <source>
        <dbReference type="PROSITE-ProRule" id="PRU00433"/>
    </source>
</evidence>
<dbReference type="OrthoDB" id="9808161at2"/>
<evidence type="ECO:0000259" key="6">
    <source>
        <dbReference type="PROSITE" id="PS51007"/>
    </source>
</evidence>
<dbReference type="PROSITE" id="PS51007">
    <property type="entry name" value="CYTC"/>
    <property type="match status" value="1"/>
</dbReference>
<dbReference type="InterPro" id="IPR016024">
    <property type="entry name" value="ARM-type_fold"/>
</dbReference>
<dbReference type="SUPFAM" id="SSF46626">
    <property type="entry name" value="Cytochrome c"/>
    <property type="match status" value="1"/>
</dbReference>
<dbReference type="PANTHER" id="PTHR33546">
    <property type="entry name" value="LARGE, MULTIFUNCTIONAL SECRETED PROTEIN-RELATED"/>
    <property type="match status" value="1"/>
</dbReference>
<dbReference type="Gene3D" id="2.120.10.30">
    <property type="entry name" value="TolB, C-terminal domain"/>
    <property type="match status" value="1"/>
</dbReference>
<dbReference type="AlphaFoldDB" id="A0A1M7ZBD5"/>
<evidence type="ECO:0000256" key="3">
    <source>
        <dbReference type="ARBA" id="ARBA00023004"/>
    </source>
</evidence>
<dbReference type="SUPFAM" id="SSF48371">
    <property type="entry name" value="ARM repeat"/>
    <property type="match status" value="1"/>
</dbReference>
<dbReference type="InterPro" id="IPR011041">
    <property type="entry name" value="Quinoprot_gluc/sorb_DH_b-prop"/>
</dbReference>
<dbReference type="NCBIfam" id="TIGR02603">
    <property type="entry name" value="CxxCH_TIGR02603"/>
    <property type="match status" value="1"/>
</dbReference>
<sequence>MKNGLPLLLMLFLIFSCQAPQRSEEEYDPDSFVDPELFKDHIRVTDYQTPEEEMAGFHLPPGFEINLYASEPDITKPINMEFDDKGRLWVTHSIEYPYEASTGSGTDKITILEDTNGDGKADKFIDFASDLNIPIGIMPVKGGAIAYSIPNIYFFEDQDGDDRYDEKKVLLGPFGHEDTHGMINNFMRGLDGWIHASHGFRNTSHIAGADGDSIHMTSGNTFRFKIDGSRVEQTTYGRVNPFGYAVDDLGYIYSADCHSMPIYQIINQGDYPHFGKKAPGLGFGPQMMDYQIGSTALSGLEYYNGLDFPEEYRNSFYSGDVVACRVSRNSVDYVGSTPQAIREKDFLVSEDPWFRPVDIKIGPDGALYIADFYNRIIGHYEVPLDHPGRDRKSGRIWRITYQGDAGEKVDWSQATIDQLIEGLGSEIFHHRMLATDRLVDFEGEKAIAPMKAILADPNAKPKQKVHALWALKRLDALTFPELRHAAESESQEVRVHTYRVLAEYPELDPEKENLALNGLQYPDPHTQRAAADVLVKHPSKLNIQFLVATILKTPEADSHLKYTLLIGLRDHLKNPEILQSAIGRDWQDSEKLVLMDAMTDVPSRVASEFIFSNLKELEVSHDRMLGYMGHVGRFVPESQLGQVISFIQEKFDGDPAGQYALYQTIQTGIGQRGGNPNSPAMKKWALSFAGGFLENLDQKPTPVADKPSAHADEEYEYFEEVARQQIFAAQLASENKLSSYESGLRDLLAADWAKNRPRAMGAKALLDINPNGNKEQVESILLDSDSNLGLRQEIARNIGNSSYSGTQEMLFEALPTAPSSLQVAIASVLVNSNQGRNQLLKLAKDGDISPRILLDRGVNEQLLANMSPAQTRDYVALTSGMESVLEERQQLIDARLARFVPKPDLENGKAMFINTCTICHQIEGDGGIIGPQLDGIGNWGRRALTEKILDPNRNISQAFKTYTVTLKDGKVQSGLFRRDEGELEVYADASGQEFTVSKDLIQEKKVSQYTLMPDSFGESISEEDFDDLIAYLLTQK</sequence>
<evidence type="ECO:0000256" key="2">
    <source>
        <dbReference type="ARBA" id="ARBA00022723"/>
    </source>
</evidence>
<dbReference type="PANTHER" id="PTHR33546:SF1">
    <property type="entry name" value="LARGE, MULTIFUNCTIONAL SECRETED PROTEIN"/>
    <property type="match status" value="1"/>
</dbReference>
<keyword evidence="8" id="KW-1185">Reference proteome</keyword>
<dbReference type="Gene3D" id="1.25.10.10">
    <property type="entry name" value="Leucine-rich Repeat Variant"/>
    <property type="match status" value="1"/>
</dbReference>